<evidence type="ECO:0000256" key="3">
    <source>
        <dbReference type="ARBA" id="ARBA00022448"/>
    </source>
</evidence>
<evidence type="ECO:0000313" key="8">
    <source>
        <dbReference type="Proteomes" id="UP001178662"/>
    </source>
</evidence>
<keyword evidence="8" id="KW-1185">Reference proteome</keyword>
<keyword evidence="3" id="KW-0813">Transport</keyword>
<gene>
    <name evidence="7" type="ORF">P0Y55_01445</name>
</gene>
<evidence type="ECO:0000256" key="4">
    <source>
        <dbReference type="ARBA" id="ARBA00022729"/>
    </source>
</evidence>
<reference evidence="7" key="1">
    <citation type="submission" date="2023-03" db="EMBL/GenBank/DDBJ databases">
        <title>Andean soil-derived lignocellulolytic bacterial consortium as a source of novel taxa and putative plastic-active enzymes.</title>
        <authorList>
            <person name="Diaz-Garcia L."/>
            <person name="Chuvochina M."/>
            <person name="Feuerriegel G."/>
            <person name="Bunk B."/>
            <person name="Sproer C."/>
            <person name="Streit W.R."/>
            <person name="Rodriguez L.M."/>
            <person name="Overmann J."/>
            <person name="Jimenez D.J."/>
        </authorList>
    </citation>
    <scope>NUCLEOTIDE SEQUENCE</scope>
    <source>
        <strain evidence="7">MAG 2441</strain>
    </source>
</reference>
<evidence type="ECO:0000256" key="5">
    <source>
        <dbReference type="SAM" id="MobiDB-lite"/>
    </source>
</evidence>
<evidence type="ECO:0000256" key="1">
    <source>
        <dbReference type="ARBA" id="ARBA00004196"/>
    </source>
</evidence>
<evidence type="ECO:0000256" key="2">
    <source>
        <dbReference type="ARBA" id="ARBA00008520"/>
    </source>
</evidence>
<evidence type="ECO:0000256" key="6">
    <source>
        <dbReference type="SAM" id="SignalP"/>
    </source>
</evidence>
<dbReference type="CDD" id="cd13585">
    <property type="entry name" value="PBP2_TMBP_like"/>
    <property type="match status" value="1"/>
</dbReference>
<comment type="similarity">
    <text evidence="2">Belongs to the bacterial solute-binding protein 1 family.</text>
</comment>
<dbReference type="InterPro" id="IPR050490">
    <property type="entry name" value="Bact_solute-bd_prot1"/>
</dbReference>
<dbReference type="GO" id="GO:0030313">
    <property type="term" value="C:cell envelope"/>
    <property type="evidence" value="ECO:0007669"/>
    <property type="project" value="UniProtKB-SubCell"/>
</dbReference>
<protein>
    <submittedName>
        <fullName evidence="7">Extracellular solute-binding protein</fullName>
    </submittedName>
</protein>
<comment type="subcellular location">
    <subcellularLocation>
        <location evidence="1">Cell envelope</location>
    </subcellularLocation>
</comment>
<name>A0AA95JAT4_9BACL</name>
<keyword evidence="4 6" id="KW-0732">Signal</keyword>
<sequence>MHNISKRMFTAVVLIIMVSMLVAGCGSNNNTSTNGSASANNAGSSETPSTVDSKKDPVTLKFTYWGSPYEKAAMEAAVANFEKKYDYIKVNAQHIPADYETKLTAMVAGNEAPDIGYVRDFMALPLAEEGKLHNIFDFIDQDPELNKEDFLEQAFIYWAPEKSFGMYTAMESYGMFYNKELFKEAGVAELPTTADKALNWDQLIEIAKKLTLDKKGRNANDPNFDHNQIRQYGINFAANFVGYMPLVSSAGGDYISEDGQSFGLTQPESIDMIQKMSDLINVHHVAPSPAESKSIPAAAASIQSKQVAILMTGQWVLLDLGKSGVDFGIGIMPKIKYQVSSPGFGVASIFQSSKHPEEAYLFWKWLANPETSMDLHANGLWMPLMKKYYTDPEFIAKWADVKPAHPDGYKEAIMETGLNNFKKHPSAYVKNFVRIDSIVQPAIERTYFGKTTAEDAMKSIEQEVNALIQGRYDK</sequence>
<dbReference type="PANTHER" id="PTHR43649">
    <property type="entry name" value="ARABINOSE-BINDING PROTEIN-RELATED"/>
    <property type="match status" value="1"/>
</dbReference>
<dbReference type="PROSITE" id="PS51257">
    <property type="entry name" value="PROKAR_LIPOPROTEIN"/>
    <property type="match status" value="1"/>
</dbReference>
<dbReference type="PANTHER" id="PTHR43649:SF31">
    <property type="entry name" value="SN-GLYCEROL-3-PHOSPHATE-BINDING PERIPLASMIC PROTEIN UGPB"/>
    <property type="match status" value="1"/>
</dbReference>
<dbReference type="SUPFAM" id="SSF53850">
    <property type="entry name" value="Periplasmic binding protein-like II"/>
    <property type="match status" value="1"/>
</dbReference>
<evidence type="ECO:0000313" key="7">
    <source>
        <dbReference type="EMBL" id="WEK54773.1"/>
    </source>
</evidence>
<dbReference type="Proteomes" id="UP001178662">
    <property type="component" value="Chromosome"/>
</dbReference>
<feature type="compositionally biased region" description="Low complexity" evidence="5">
    <location>
        <begin position="33"/>
        <end position="45"/>
    </location>
</feature>
<accession>A0AA95JAT4</accession>
<feature type="signal peptide" evidence="6">
    <location>
        <begin position="1"/>
        <end position="23"/>
    </location>
</feature>
<dbReference type="EMBL" id="CP119317">
    <property type="protein sequence ID" value="WEK54773.1"/>
    <property type="molecule type" value="Genomic_DNA"/>
</dbReference>
<feature type="chain" id="PRO_5041644935" evidence="6">
    <location>
        <begin position="24"/>
        <end position="474"/>
    </location>
</feature>
<organism evidence="7 8">
    <name type="scientific">Candidatus Cohnella colombiensis</name>
    <dbReference type="NCBI Taxonomy" id="3121368"/>
    <lineage>
        <taxon>Bacteria</taxon>
        <taxon>Bacillati</taxon>
        <taxon>Bacillota</taxon>
        <taxon>Bacilli</taxon>
        <taxon>Bacillales</taxon>
        <taxon>Paenibacillaceae</taxon>
        <taxon>Cohnella</taxon>
    </lineage>
</organism>
<dbReference type="AlphaFoldDB" id="A0AA95JAT4"/>
<proteinExistence type="inferred from homology"/>
<dbReference type="Pfam" id="PF01547">
    <property type="entry name" value="SBP_bac_1"/>
    <property type="match status" value="1"/>
</dbReference>
<dbReference type="InterPro" id="IPR006059">
    <property type="entry name" value="SBP"/>
</dbReference>
<feature type="region of interest" description="Disordered" evidence="5">
    <location>
        <begin position="33"/>
        <end position="53"/>
    </location>
</feature>
<dbReference type="Gene3D" id="3.40.190.10">
    <property type="entry name" value="Periplasmic binding protein-like II"/>
    <property type="match status" value="1"/>
</dbReference>